<dbReference type="Gene3D" id="3.40.50.300">
    <property type="entry name" value="P-loop containing nucleotide triphosphate hydrolases"/>
    <property type="match status" value="1"/>
</dbReference>
<evidence type="ECO:0000313" key="1">
    <source>
        <dbReference type="EMBL" id="QAB17281.1"/>
    </source>
</evidence>
<keyword evidence="2" id="KW-1185">Reference proteome</keyword>
<gene>
    <name evidence="1" type="ORF">Leucomu_04490</name>
</gene>
<sequence>MGAGQSLRGCFDVLLIDGRSGSGKTSLAARIVREFRATGVDPQLLRVEDLYPGWDGLAEGSLAVADVLDRGRYRRYDWYADAFAEAHRIEPRAPLVIEGCGAITIDNLAAARRWASRAAGEGALVRSLWLDCPDELRRSRALARDGESYAPHWDRWAAQEDALYAAHEPWRLADEVLRV</sequence>
<dbReference type="EMBL" id="CP035037">
    <property type="protein sequence ID" value="QAB17281.1"/>
    <property type="molecule type" value="Genomic_DNA"/>
</dbReference>
<dbReference type="InterPro" id="IPR027417">
    <property type="entry name" value="P-loop_NTPase"/>
</dbReference>
<name>A0ABX5QE90_9MICO</name>
<dbReference type="RefSeq" id="WP_017885239.1">
    <property type="nucleotide sequence ID" value="NZ_CP035037.1"/>
</dbReference>
<accession>A0ABX5QE90</accession>
<dbReference type="SUPFAM" id="SSF52540">
    <property type="entry name" value="P-loop containing nucleoside triphosphate hydrolases"/>
    <property type="match status" value="1"/>
</dbReference>
<evidence type="ECO:0008006" key="3">
    <source>
        <dbReference type="Google" id="ProtNLM"/>
    </source>
</evidence>
<evidence type="ECO:0000313" key="2">
    <source>
        <dbReference type="Proteomes" id="UP000285768"/>
    </source>
</evidence>
<protein>
    <recommendedName>
        <fullName evidence="3">ATP-binding protein</fullName>
    </recommendedName>
</protein>
<dbReference type="Proteomes" id="UP000285768">
    <property type="component" value="Chromosome"/>
</dbReference>
<proteinExistence type="predicted"/>
<reference evidence="1 2" key="1">
    <citation type="submission" date="2019-01" db="EMBL/GenBank/DDBJ databases">
        <title>Leucobacter muris sp. nov. isolated from the nose of a laboratory mouse.</title>
        <authorList>
            <person name="Benga L."/>
            <person name="Sproeer C."/>
            <person name="Schumann P."/>
            <person name="Verbarg S."/>
            <person name="Bunk B."/>
            <person name="Engelhardt E."/>
            <person name="Benten P.M."/>
            <person name="Sager M."/>
        </authorList>
    </citation>
    <scope>NUCLEOTIDE SEQUENCE [LARGE SCALE GENOMIC DNA]</scope>
    <source>
        <strain evidence="1 2">DSM 101948</strain>
    </source>
</reference>
<organism evidence="1 2">
    <name type="scientific">Leucobacter muris</name>
    <dbReference type="NCBI Taxonomy" id="1935379"/>
    <lineage>
        <taxon>Bacteria</taxon>
        <taxon>Bacillati</taxon>
        <taxon>Actinomycetota</taxon>
        <taxon>Actinomycetes</taxon>
        <taxon>Micrococcales</taxon>
        <taxon>Microbacteriaceae</taxon>
        <taxon>Leucobacter</taxon>
    </lineage>
</organism>